<dbReference type="RefSeq" id="XP_055889839.1">
    <property type="nucleotide sequence ID" value="XM_056033864.1"/>
</dbReference>
<evidence type="ECO:0000256" key="5">
    <source>
        <dbReference type="ARBA" id="ARBA00022837"/>
    </source>
</evidence>
<accession>A0A9W3ARN6</accession>
<feature type="domain" description="DH" evidence="10">
    <location>
        <begin position="1396"/>
        <end position="1582"/>
    </location>
</feature>
<feature type="domain" description="SH3" evidence="8">
    <location>
        <begin position="1319"/>
        <end position="1378"/>
    </location>
</feature>
<comment type="subcellular location">
    <subcellularLocation>
        <location evidence="1">Cytoplasm</location>
    </subcellularLocation>
</comment>
<dbReference type="GO" id="GO:0005509">
    <property type="term" value="F:calcium ion binding"/>
    <property type="evidence" value="ECO:0007669"/>
    <property type="project" value="InterPro"/>
</dbReference>
<protein>
    <submittedName>
        <fullName evidence="14">Intersectin-1-like</fullName>
    </submittedName>
</protein>
<feature type="compositionally biased region" description="Basic and acidic residues" evidence="7">
    <location>
        <begin position="615"/>
        <end position="634"/>
    </location>
</feature>
<feature type="compositionally biased region" description="Basic and acidic residues" evidence="7">
    <location>
        <begin position="325"/>
        <end position="416"/>
    </location>
</feature>
<keyword evidence="2 6" id="KW-0728">SH3 domain</keyword>
<dbReference type="SUPFAM" id="SSF48065">
    <property type="entry name" value="DBL homology domain (DH-domain)"/>
    <property type="match status" value="1"/>
</dbReference>
<dbReference type="PANTHER" id="PTHR46006">
    <property type="entry name" value="RHO GUANINE NUCLEOTIDE EXCHANGE FACTOR AT 64C, ISOFORM A"/>
    <property type="match status" value="1"/>
</dbReference>
<dbReference type="Gene3D" id="2.60.40.150">
    <property type="entry name" value="C2 domain"/>
    <property type="match status" value="1"/>
</dbReference>
<dbReference type="OMA" id="IQPRERM"/>
<dbReference type="InterPro" id="IPR000008">
    <property type="entry name" value="C2_dom"/>
</dbReference>
<dbReference type="Pfam" id="PF12763">
    <property type="entry name" value="EH"/>
    <property type="match status" value="2"/>
</dbReference>
<evidence type="ECO:0000259" key="11">
    <source>
        <dbReference type="PROSITE" id="PS50031"/>
    </source>
</evidence>
<dbReference type="Pfam" id="PF00621">
    <property type="entry name" value="RhoGEF"/>
    <property type="match status" value="1"/>
</dbReference>
<keyword evidence="3" id="KW-0963">Cytoplasm</keyword>
<name>A0A9W3ARN6_BIOGL</name>
<dbReference type="GO" id="GO:0006897">
    <property type="term" value="P:endocytosis"/>
    <property type="evidence" value="ECO:0007669"/>
    <property type="project" value="UniProtKB-KW"/>
</dbReference>
<dbReference type="SUPFAM" id="SSF49562">
    <property type="entry name" value="C2 domain (Calcium/lipid-binding domain, CaLB)"/>
    <property type="match status" value="1"/>
</dbReference>
<feature type="domain" description="EF-hand" evidence="12">
    <location>
        <begin position="228"/>
        <end position="263"/>
    </location>
</feature>
<dbReference type="PRINTS" id="PR00499">
    <property type="entry name" value="P67PHOX"/>
</dbReference>
<reference evidence="14" key="1">
    <citation type="submission" date="2025-08" db="UniProtKB">
        <authorList>
            <consortium name="RefSeq"/>
        </authorList>
    </citation>
    <scope>IDENTIFICATION</scope>
</reference>
<dbReference type="PROSITE" id="PS50010">
    <property type="entry name" value="DH_2"/>
    <property type="match status" value="1"/>
</dbReference>
<feature type="region of interest" description="Disordered" evidence="7">
    <location>
        <begin position="1183"/>
        <end position="1216"/>
    </location>
</feature>
<feature type="domain" description="EH" evidence="11">
    <location>
        <begin position="195"/>
        <end position="284"/>
    </location>
</feature>
<evidence type="ECO:0000256" key="3">
    <source>
        <dbReference type="ARBA" id="ARBA00022490"/>
    </source>
</evidence>
<dbReference type="GO" id="GO:0005085">
    <property type="term" value="F:guanyl-nucleotide exchange factor activity"/>
    <property type="evidence" value="ECO:0007669"/>
    <property type="project" value="InterPro"/>
</dbReference>
<dbReference type="InterPro" id="IPR051480">
    <property type="entry name" value="Endocytic_GEF_Adapter"/>
</dbReference>
<dbReference type="InterPro" id="IPR000219">
    <property type="entry name" value="DH_dom"/>
</dbReference>
<dbReference type="CDD" id="cd11837">
    <property type="entry name" value="SH3_Intersectin_2"/>
    <property type="match status" value="1"/>
</dbReference>
<dbReference type="InterPro" id="IPR018247">
    <property type="entry name" value="EF_Hand_1_Ca_BS"/>
</dbReference>
<organism evidence="13 14">
    <name type="scientific">Biomphalaria glabrata</name>
    <name type="common">Bloodfluke planorb</name>
    <name type="synonym">Freshwater snail</name>
    <dbReference type="NCBI Taxonomy" id="6526"/>
    <lineage>
        <taxon>Eukaryota</taxon>
        <taxon>Metazoa</taxon>
        <taxon>Spiralia</taxon>
        <taxon>Lophotrochozoa</taxon>
        <taxon>Mollusca</taxon>
        <taxon>Gastropoda</taxon>
        <taxon>Heterobranchia</taxon>
        <taxon>Euthyneura</taxon>
        <taxon>Panpulmonata</taxon>
        <taxon>Hygrophila</taxon>
        <taxon>Lymnaeoidea</taxon>
        <taxon>Planorbidae</taxon>
        <taxon>Biomphalaria</taxon>
    </lineage>
</organism>
<dbReference type="SUPFAM" id="SSF47473">
    <property type="entry name" value="EF-hand"/>
    <property type="match status" value="2"/>
</dbReference>
<dbReference type="Pfam" id="PF07653">
    <property type="entry name" value="SH3_2"/>
    <property type="match status" value="2"/>
</dbReference>
<dbReference type="SUPFAM" id="SSF50044">
    <property type="entry name" value="SH3-domain"/>
    <property type="match status" value="5"/>
</dbReference>
<evidence type="ECO:0000256" key="7">
    <source>
        <dbReference type="SAM" id="MobiDB-lite"/>
    </source>
</evidence>
<dbReference type="CDD" id="cd00052">
    <property type="entry name" value="EH"/>
    <property type="match status" value="2"/>
</dbReference>
<dbReference type="GO" id="GO:0035025">
    <property type="term" value="P:positive regulation of Rho protein signal transduction"/>
    <property type="evidence" value="ECO:0007669"/>
    <property type="project" value="TreeGrafter"/>
</dbReference>
<feature type="domain" description="SH3" evidence="8">
    <location>
        <begin position="1216"/>
        <end position="1280"/>
    </location>
</feature>
<dbReference type="GeneID" id="106068571"/>
<evidence type="ECO:0000259" key="9">
    <source>
        <dbReference type="PROSITE" id="PS50004"/>
    </source>
</evidence>
<proteinExistence type="predicted"/>
<dbReference type="InterPro" id="IPR036028">
    <property type="entry name" value="SH3-like_dom_sf"/>
</dbReference>
<dbReference type="InterPro" id="IPR000261">
    <property type="entry name" value="EH_dom"/>
</dbReference>
<evidence type="ECO:0000259" key="8">
    <source>
        <dbReference type="PROSITE" id="PS50002"/>
    </source>
</evidence>
<dbReference type="PROSITE" id="PS00018">
    <property type="entry name" value="EF_HAND_1"/>
    <property type="match status" value="2"/>
</dbReference>
<feature type="compositionally biased region" description="Polar residues" evidence="7">
    <location>
        <begin position="283"/>
        <end position="296"/>
    </location>
</feature>
<dbReference type="SMART" id="SM00027">
    <property type="entry name" value="EH"/>
    <property type="match status" value="2"/>
</dbReference>
<feature type="domain" description="EF-hand" evidence="12">
    <location>
        <begin position="46"/>
        <end position="81"/>
    </location>
</feature>
<dbReference type="PANTHER" id="PTHR46006:SF6">
    <property type="entry name" value="INTERSECTIN-2 ISOFORM X1"/>
    <property type="match status" value="1"/>
</dbReference>
<feature type="region of interest" description="Disordered" evidence="7">
    <location>
        <begin position="615"/>
        <end position="660"/>
    </location>
</feature>
<dbReference type="PROSITE" id="PS50002">
    <property type="entry name" value="SH3"/>
    <property type="match status" value="5"/>
</dbReference>
<dbReference type="InterPro" id="IPR001452">
    <property type="entry name" value="SH3_domain"/>
</dbReference>
<feature type="region of interest" description="Disordered" evidence="7">
    <location>
        <begin position="276"/>
        <end position="416"/>
    </location>
</feature>
<dbReference type="Gene3D" id="2.30.30.40">
    <property type="entry name" value="SH3 Domains"/>
    <property type="match status" value="5"/>
</dbReference>
<evidence type="ECO:0000256" key="2">
    <source>
        <dbReference type="ARBA" id="ARBA00022443"/>
    </source>
</evidence>
<evidence type="ECO:0000313" key="13">
    <source>
        <dbReference type="Proteomes" id="UP001165740"/>
    </source>
</evidence>
<dbReference type="InterPro" id="IPR001849">
    <property type="entry name" value="PH_domain"/>
</dbReference>
<dbReference type="CDD" id="cd00160">
    <property type="entry name" value="RhoGEF"/>
    <property type="match status" value="1"/>
</dbReference>
<feature type="compositionally biased region" description="Polar residues" evidence="7">
    <location>
        <begin position="635"/>
        <end position="658"/>
    </location>
</feature>
<dbReference type="GO" id="GO:0005737">
    <property type="term" value="C:cytoplasm"/>
    <property type="evidence" value="ECO:0007669"/>
    <property type="project" value="UniProtKB-SubCell"/>
</dbReference>
<dbReference type="SMART" id="SM00054">
    <property type="entry name" value="EFh"/>
    <property type="match status" value="2"/>
</dbReference>
<dbReference type="PRINTS" id="PR00452">
    <property type="entry name" value="SH3DOMAIN"/>
</dbReference>
<keyword evidence="13" id="KW-1185">Reference proteome</keyword>
<sequence>MAGAQDVWKISGEDRSKHDAQFFQLKPVNGFITGTQARDFFVQSGLPTPVLGQIWMLADMNGDGKMDKKEFSIAMHLIKKKLQGYELPKVLPASLKLDPSPLIGSFAQPAMVMPPNTGFAVPGMTLPMVPGMMPQASLGTATMTTGSLSMGPRMANGAIGSILPTGSIGGLPMSVAPVTTASPAGGSIWAMPYNNKLKHTQTFNTNDRNKRGYLLGVEARAILMQSGLPQPVLAQIWTLSDIDRDGKLTCDEFCIAMHLSELARLGHSLPPALPSELIPTKARSGSLTSPPTSAGTPKQDAFGDLLTSAGMAPVSATPSQPTEDLDSKVTLEDKRKENFDKGQAELERRRALLREQQQKDENERLEKERLEAEKRERQRLEAESRRQAELQKQLEKQREKEREIEEQRRKMMEQREAARRELERQRQMEWEKQRKEQLMAEKQREYEQLSILKSQMANLKNELESLDTKKAELTQKITQVQKGVTDFTSSIDAMRVSRDQTLADIDKFERQSLELNKKMKLLYGEKESLNIQVQTAQATPLSDTHKTVVHSVETKRTSIQQLKKEVEQLESDTEARLGEIDCNNAELRNLKEQLAKLERDLPLLQKQQEEKQKKAALELQKQKAEKERQDKLRQDISQQLKKSTAASVTKPATSNSQPGWADFAVSEGTKSANSDVSWEPAFSGGSTTLNWDLNGGVSSASSSNKIKYRVLYDFQATREDELSIVAGTELLVLGDYTPIPGMEDWHKGEYGGKVGWFPKAYVERLDEPSADLFGSAFESVLPVTAPKTDAVSTDLFDSVFSQPSAIQPLTAAFDNTPSSSSSSKILQEPLLAKAIYPWKARQETDLTFNKDDVILVKEQDDMKWFGELNGKSGWFPKAYVKLTGLAPKTSPSNENGAVNQVKSIANTSSETQGELYVAMYSYTSDEPADLNFNEGDIITVTVTSGNGDWWTGNIDGRSGIFPSNYVKKLDIQLSSADTALNSQSDLVLKNETSFSTSNLTDDFFSPSNQMPEIFPEIQTGDFGFDNFCSTPLSTNNMLPDTFNFDLPQKNASVIHSLSSSHDDILAEFGPSLASAPAESLKKSSSMGDLLDLTADILGSTDNFAGLNVFGSNPGYTELMKNSSFIDSFKKPADLMAKTSFVDHLKPSLSLPDILDFEDNSTSSSDLNDIFAFGQQSSSSIFGNLSGKTKAAPPPPSARKSIPVPSDTTSPEQKSVKKPEIARVIAPYVATGTGQLSLETGNLIHVRQKSPRGWWEGELQVRGQKKKIGWFPANYVQLLGASSARSTPEPSAAGATALTVSSYGSRSATPQGNLESTTNSQLETVVALYAYAAQNEDELTFQKDAVITVLNRENPDWWTGQYEGKTGVFPSNYVTPNPQSQSWMNDTQGALTKDERKRQQAIQELINTEESYNADMQIALEVFKKPMISNNIAPKEKVNQIFINWEELIVCNKKLLQALRVRKKMCGKNGVIVSIGDILCESLPHMNPYMRFCSCQLSAAAALQKISESSPTFVQFHKLCMQNPKVKGIHLSGYLLKPMQRITRYPLLIEKILSCTPPDHADRTNLEEALTMAQELCSQANQCVKEKQNSDSLEWIQSHVHCDGLAENIVFNSLTNCMGPRRLLFHGILYKAKSNKELVGFLFNDFLMLAQTSRPLGSSFSTIHLFDTNTQFKMYRLPVFLNEINVTKPGDDSEPCLFRITSDRLISLKAVSAVERDTWVREIENASKQYKDKAKRKLERAHSVLRAKPIGRVLVVVEEGLGLRPALDGVKNPNGRILVVIQEACHLKASDANGQSDPYCEVSMGSQEHRTKVIPGTLNPRWNASMQFMIRDVDRDTLCFTVYDRDLYSPNDFLGRTEVRIKDVLTESGERRGPITKRLILHEVETGEIIVKLDLLLFES</sequence>
<dbReference type="FunFam" id="2.30.30.40:FF:000072">
    <property type="entry name" value="Unconventional Myosin IB"/>
    <property type="match status" value="1"/>
</dbReference>
<evidence type="ECO:0000256" key="1">
    <source>
        <dbReference type="ARBA" id="ARBA00004496"/>
    </source>
</evidence>
<dbReference type="Pfam" id="PF14604">
    <property type="entry name" value="SH3_9"/>
    <property type="match status" value="3"/>
</dbReference>
<dbReference type="InterPro" id="IPR011993">
    <property type="entry name" value="PH-like_dom_sf"/>
</dbReference>
<evidence type="ECO:0000259" key="12">
    <source>
        <dbReference type="PROSITE" id="PS50222"/>
    </source>
</evidence>
<dbReference type="FunFam" id="1.10.238.10:FF:000055">
    <property type="entry name" value="Intersectin-1 isoform 1"/>
    <property type="match status" value="1"/>
</dbReference>
<dbReference type="InterPro" id="IPR011992">
    <property type="entry name" value="EF-hand-dom_pair"/>
</dbReference>
<dbReference type="PROSITE" id="PS50031">
    <property type="entry name" value="EH"/>
    <property type="match status" value="2"/>
</dbReference>
<dbReference type="SMART" id="SM00239">
    <property type="entry name" value="C2"/>
    <property type="match status" value="1"/>
</dbReference>
<dbReference type="Pfam" id="PF00168">
    <property type="entry name" value="C2"/>
    <property type="match status" value="1"/>
</dbReference>
<keyword evidence="5" id="KW-0106">Calcium</keyword>
<dbReference type="SUPFAM" id="SSF50729">
    <property type="entry name" value="PH domain-like"/>
    <property type="match status" value="1"/>
</dbReference>
<evidence type="ECO:0000259" key="10">
    <source>
        <dbReference type="PROSITE" id="PS50010"/>
    </source>
</evidence>
<dbReference type="Gene3D" id="2.30.29.30">
    <property type="entry name" value="Pleckstrin-homology domain (PH domain)/Phosphotyrosine-binding domain (PTB)"/>
    <property type="match status" value="1"/>
</dbReference>
<dbReference type="PROSITE" id="PS50004">
    <property type="entry name" value="C2"/>
    <property type="match status" value="1"/>
</dbReference>
<gene>
    <name evidence="14" type="primary">LOC106068571</name>
</gene>
<dbReference type="Gene3D" id="1.10.238.10">
    <property type="entry name" value="EF-hand"/>
    <property type="match status" value="2"/>
</dbReference>
<dbReference type="PROSITE" id="PS50222">
    <property type="entry name" value="EF_HAND_2"/>
    <property type="match status" value="2"/>
</dbReference>
<dbReference type="SMART" id="SM00325">
    <property type="entry name" value="RhoGEF"/>
    <property type="match status" value="1"/>
</dbReference>
<feature type="domain" description="C2" evidence="9">
    <location>
        <begin position="1756"/>
        <end position="1874"/>
    </location>
</feature>
<dbReference type="Gene3D" id="1.20.900.10">
    <property type="entry name" value="Dbl homology (DH) domain"/>
    <property type="match status" value="1"/>
</dbReference>
<dbReference type="SMART" id="SM00326">
    <property type="entry name" value="SH3"/>
    <property type="match status" value="5"/>
</dbReference>
<dbReference type="CDD" id="cd11839">
    <property type="entry name" value="SH3_Intersectin_4"/>
    <property type="match status" value="1"/>
</dbReference>
<feature type="domain" description="SH3" evidence="8">
    <location>
        <begin position="827"/>
        <end position="885"/>
    </location>
</feature>
<dbReference type="InterPro" id="IPR035899">
    <property type="entry name" value="DBL_dom_sf"/>
</dbReference>
<feature type="domain" description="EH" evidence="11">
    <location>
        <begin position="14"/>
        <end position="95"/>
    </location>
</feature>
<dbReference type="SMART" id="SM00233">
    <property type="entry name" value="PH"/>
    <property type="match status" value="1"/>
</dbReference>
<dbReference type="Proteomes" id="UP001165740">
    <property type="component" value="Chromosome 1"/>
</dbReference>
<evidence type="ECO:0000256" key="4">
    <source>
        <dbReference type="ARBA" id="ARBA00022583"/>
    </source>
</evidence>
<feature type="domain" description="SH3" evidence="8">
    <location>
        <begin position="911"/>
        <end position="971"/>
    </location>
</feature>
<keyword evidence="4" id="KW-0254">Endocytosis</keyword>
<dbReference type="InterPro" id="IPR035892">
    <property type="entry name" value="C2_domain_sf"/>
</dbReference>
<dbReference type="OrthoDB" id="2015333at2759"/>
<evidence type="ECO:0000256" key="6">
    <source>
        <dbReference type="PROSITE-ProRule" id="PRU00192"/>
    </source>
</evidence>
<evidence type="ECO:0000313" key="14">
    <source>
        <dbReference type="RefSeq" id="XP_055889839.1"/>
    </source>
</evidence>
<dbReference type="InterPro" id="IPR002048">
    <property type="entry name" value="EF_hand_dom"/>
</dbReference>
<dbReference type="Pfam" id="PF16652">
    <property type="entry name" value="PH_13"/>
    <property type="match status" value="1"/>
</dbReference>
<feature type="domain" description="SH3" evidence="8">
    <location>
        <begin position="703"/>
        <end position="767"/>
    </location>
</feature>